<dbReference type="Proteomes" id="UP000663829">
    <property type="component" value="Unassembled WGS sequence"/>
</dbReference>
<protein>
    <submittedName>
        <fullName evidence="1">Uncharacterized protein</fullName>
    </submittedName>
</protein>
<dbReference type="EMBL" id="CAJNOQ010041012">
    <property type="protein sequence ID" value="CAF1622062.1"/>
    <property type="molecule type" value="Genomic_DNA"/>
</dbReference>
<proteinExistence type="predicted"/>
<feature type="non-terminal residue" evidence="1">
    <location>
        <position position="1"/>
    </location>
</feature>
<evidence type="ECO:0000313" key="1">
    <source>
        <dbReference type="EMBL" id="CAF1622062.1"/>
    </source>
</evidence>
<comment type="caution">
    <text evidence="1">The sequence shown here is derived from an EMBL/GenBank/DDBJ whole genome shotgun (WGS) entry which is preliminary data.</text>
</comment>
<dbReference type="EMBL" id="CAJOBC010108263">
    <property type="protein sequence ID" value="CAF4513275.1"/>
    <property type="molecule type" value="Genomic_DNA"/>
</dbReference>
<evidence type="ECO:0000313" key="3">
    <source>
        <dbReference type="Proteomes" id="UP000663829"/>
    </source>
</evidence>
<dbReference type="Proteomes" id="UP000681722">
    <property type="component" value="Unassembled WGS sequence"/>
</dbReference>
<organism evidence="1 3">
    <name type="scientific">Didymodactylos carnosus</name>
    <dbReference type="NCBI Taxonomy" id="1234261"/>
    <lineage>
        <taxon>Eukaryota</taxon>
        <taxon>Metazoa</taxon>
        <taxon>Spiralia</taxon>
        <taxon>Gnathifera</taxon>
        <taxon>Rotifera</taxon>
        <taxon>Eurotatoria</taxon>
        <taxon>Bdelloidea</taxon>
        <taxon>Philodinida</taxon>
        <taxon>Philodinidae</taxon>
        <taxon>Didymodactylos</taxon>
    </lineage>
</organism>
<reference evidence="1" key="1">
    <citation type="submission" date="2021-02" db="EMBL/GenBank/DDBJ databases">
        <authorList>
            <person name="Nowell W R."/>
        </authorList>
    </citation>
    <scope>NUCLEOTIDE SEQUENCE</scope>
</reference>
<name>A0A816CAX4_9BILA</name>
<accession>A0A816CAX4</accession>
<evidence type="ECO:0000313" key="2">
    <source>
        <dbReference type="EMBL" id="CAF4513275.1"/>
    </source>
</evidence>
<sequence length="156" mass="17475">YIINMTSQSNPTTKRACLKKSSLEAEIILGLYERGTISSKDIAKELVAGDYGEITKYYQSVTHSAAVKHVNGILTSAERMSQAHIQQPIDTEDYLNYDASEPHYDSSISENVKHQVEEAIKRLVAQYQQEQSAKQVNLQKSSTTVNNPSIYSYQPS</sequence>
<keyword evidence="3" id="KW-1185">Reference proteome</keyword>
<gene>
    <name evidence="1" type="ORF">GPM918_LOCUS43800</name>
    <name evidence="2" type="ORF">SRO942_LOCUS45414</name>
</gene>
<dbReference type="AlphaFoldDB" id="A0A816CAX4"/>